<dbReference type="Pfam" id="PF00884">
    <property type="entry name" value="Sulfatase"/>
    <property type="match status" value="1"/>
</dbReference>
<dbReference type="Gene3D" id="3.40.720.10">
    <property type="entry name" value="Alkaline Phosphatase, subunit A"/>
    <property type="match status" value="1"/>
</dbReference>
<dbReference type="EC" id="3.1.6.12" evidence="7"/>
<name>A0A6J8E954_MYTCO</name>
<dbReference type="InterPro" id="IPR000917">
    <property type="entry name" value="Sulfatase_N"/>
</dbReference>
<dbReference type="AlphaFoldDB" id="A0A6J8E954"/>
<evidence type="ECO:0000313" key="7">
    <source>
        <dbReference type="EMBL" id="CAC5416708.1"/>
    </source>
</evidence>
<evidence type="ECO:0000256" key="5">
    <source>
        <dbReference type="ARBA" id="ARBA00023180"/>
    </source>
</evidence>
<comment type="similarity">
    <text evidence="2">Belongs to the sulfatase family.</text>
</comment>
<evidence type="ECO:0000256" key="1">
    <source>
        <dbReference type="ARBA" id="ARBA00001913"/>
    </source>
</evidence>
<dbReference type="Proteomes" id="UP000507470">
    <property type="component" value="Unassembled WGS sequence"/>
</dbReference>
<dbReference type="PANTHER" id="PTHR10342">
    <property type="entry name" value="ARYLSULFATASE"/>
    <property type="match status" value="1"/>
</dbReference>
<evidence type="ECO:0000259" key="6">
    <source>
        <dbReference type="Pfam" id="PF00884"/>
    </source>
</evidence>
<evidence type="ECO:0000313" key="8">
    <source>
        <dbReference type="Proteomes" id="UP000507470"/>
    </source>
</evidence>
<organism evidence="7 8">
    <name type="scientific">Mytilus coruscus</name>
    <name type="common">Sea mussel</name>
    <dbReference type="NCBI Taxonomy" id="42192"/>
    <lineage>
        <taxon>Eukaryota</taxon>
        <taxon>Metazoa</taxon>
        <taxon>Spiralia</taxon>
        <taxon>Lophotrochozoa</taxon>
        <taxon>Mollusca</taxon>
        <taxon>Bivalvia</taxon>
        <taxon>Autobranchia</taxon>
        <taxon>Pteriomorphia</taxon>
        <taxon>Mytilida</taxon>
        <taxon>Mytiloidea</taxon>
        <taxon>Mytilidae</taxon>
        <taxon>Mytilinae</taxon>
        <taxon>Mytilus</taxon>
    </lineage>
</organism>
<keyword evidence="5" id="KW-0325">Glycoprotein</keyword>
<gene>
    <name evidence="7" type="ORF">MCOR_49301</name>
</gene>
<dbReference type="EMBL" id="CACVKT020008680">
    <property type="protein sequence ID" value="CAC5416708.1"/>
    <property type="molecule type" value="Genomic_DNA"/>
</dbReference>
<protein>
    <submittedName>
        <fullName evidence="7">ARSB</fullName>
        <ecNumber evidence="7">3.1.6.12</ecNumber>
    </submittedName>
</protein>
<feature type="domain" description="Sulfatase N-terminal" evidence="6">
    <location>
        <begin position="3"/>
        <end position="111"/>
    </location>
</feature>
<dbReference type="InterPro" id="IPR017850">
    <property type="entry name" value="Alkaline_phosphatase_core_sf"/>
</dbReference>
<reference evidence="7 8" key="1">
    <citation type="submission" date="2020-06" db="EMBL/GenBank/DDBJ databases">
        <authorList>
            <person name="Li R."/>
            <person name="Bekaert M."/>
        </authorList>
    </citation>
    <scope>NUCLEOTIDE SEQUENCE [LARGE SCALE GENOMIC DNA]</scope>
    <source>
        <strain evidence="8">wild</strain>
    </source>
</reference>
<dbReference type="OrthoDB" id="103349at2759"/>
<dbReference type="GO" id="GO:0046872">
    <property type="term" value="F:metal ion binding"/>
    <property type="evidence" value="ECO:0007669"/>
    <property type="project" value="UniProtKB-KW"/>
</dbReference>
<dbReference type="SUPFAM" id="SSF53649">
    <property type="entry name" value="Alkaline phosphatase-like"/>
    <property type="match status" value="1"/>
</dbReference>
<keyword evidence="7" id="KW-0378">Hydrolase</keyword>
<evidence type="ECO:0000256" key="3">
    <source>
        <dbReference type="ARBA" id="ARBA00022723"/>
    </source>
</evidence>
<keyword evidence="4" id="KW-0106">Calcium</keyword>
<accession>A0A6J8E954</accession>
<dbReference type="InterPro" id="IPR047115">
    <property type="entry name" value="ARSB"/>
</dbReference>
<proteinExistence type="inferred from homology"/>
<keyword evidence="3" id="KW-0479">Metal-binding</keyword>
<keyword evidence="8" id="KW-1185">Reference proteome</keyword>
<dbReference type="PANTHER" id="PTHR10342:SF274">
    <property type="entry name" value="ARYLSULFATASE B"/>
    <property type="match status" value="1"/>
</dbReference>
<evidence type="ECO:0000256" key="4">
    <source>
        <dbReference type="ARBA" id="ARBA00022837"/>
    </source>
</evidence>
<evidence type="ECO:0000256" key="2">
    <source>
        <dbReference type="ARBA" id="ARBA00008779"/>
    </source>
</evidence>
<comment type="cofactor">
    <cofactor evidence="1">
        <name>Ca(2+)</name>
        <dbReference type="ChEBI" id="CHEBI:29108"/>
    </cofactor>
</comment>
<sequence>MLGMVSSLDEGVGTIVDALEKSGHIDNTVFIFMSDNGGDPNNGASNIPLRGNKGELWDGGSKSVGFVYSPRFFKRKGCVHKGGQKTFTQVNLFYRMIHVVDWLPTILDMAGFNKDKRRKKFSNIDSVSQWKYLQRCRGSGREEFVYQIDDYVAKSAAIRYEIMGYKFAIKKVFIKLF</sequence>
<dbReference type="GO" id="GO:0003943">
    <property type="term" value="F:N-acetylgalactosamine-4-sulfatase activity"/>
    <property type="evidence" value="ECO:0007669"/>
    <property type="project" value="UniProtKB-EC"/>
</dbReference>